<feature type="compositionally biased region" description="Basic and acidic residues" evidence="1">
    <location>
        <begin position="163"/>
        <end position="174"/>
    </location>
</feature>
<keyword evidence="3" id="KW-1185">Reference proteome</keyword>
<protein>
    <submittedName>
        <fullName evidence="2">Uncharacterized protein</fullName>
    </submittedName>
</protein>
<name>A0AAV7TVW4_PLEWA</name>
<dbReference type="EMBL" id="JANPWB010000006">
    <property type="protein sequence ID" value="KAJ1180768.1"/>
    <property type="molecule type" value="Genomic_DNA"/>
</dbReference>
<dbReference type="Proteomes" id="UP001066276">
    <property type="component" value="Chromosome 3_2"/>
</dbReference>
<proteinExistence type="predicted"/>
<sequence>MWYEWKPYPGNEAPGGRDRPGPTSEPRGGRGAGAGKSLLQSIPKHKWQANRTNKQMEKNRGTKKMGPHWSRPAREKVCTKEKATTSVPWHLRRGVIPVLQHSGPQQTPTGIRPIEQEETAKRYSRQQRSQKHASPHARQNSIPSRKSGKRPAACHHCKAPSRPADRETLQSDCHHQKKIRD</sequence>
<gene>
    <name evidence="2" type="ORF">NDU88_005985</name>
</gene>
<comment type="caution">
    <text evidence="2">The sequence shown here is derived from an EMBL/GenBank/DDBJ whole genome shotgun (WGS) entry which is preliminary data.</text>
</comment>
<feature type="compositionally biased region" description="Basic residues" evidence="1">
    <location>
        <begin position="146"/>
        <end position="159"/>
    </location>
</feature>
<accession>A0AAV7TVW4</accession>
<feature type="compositionally biased region" description="Basic residues" evidence="1">
    <location>
        <begin position="122"/>
        <end position="135"/>
    </location>
</feature>
<reference evidence="2" key="1">
    <citation type="journal article" date="2022" name="bioRxiv">
        <title>Sequencing and chromosome-scale assembly of the giantPleurodeles waltlgenome.</title>
        <authorList>
            <person name="Brown T."/>
            <person name="Elewa A."/>
            <person name="Iarovenko S."/>
            <person name="Subramanian E."/>
            <person name="Araus A.J."/>
            <person name="Petzold A."/>
            <person name="Susuki M."/>
            <person name="Suzuki K.-i.T."/>
            <person name="Hayashi T."/>
            <person name="Toyoda A."/>
            <person name="Oliveira C."/>
            <person name="Osipova E."/>
            <person name="Leigh N.D."/>
            <person name="Simon A."/>
            <person name="Yun M.H."/>
        </authorList>
    </citation>
    <scope>NUCLEOTIDE SEQUENCE</scope>
    <source>
        <strain evidence="2">20211129_DDA</strain>
        <tissue evidence="2">Liver</tissue>
    </source>
</reference>
<feature type="region of interest" description="Disordered" evidence="1">
    <location>
        <begin position="1"/>
        <end position="181"/>
    </location>
</feature>
<organism evidence="2 3">
    <name type="scientific">Pleurodeles waltl</name>
    <name type="common">Iberian ribbed newt</name>
    <dbReference type="NCBI Taxonomy" id="8319"/>
    <lineage>
        <taxon>Eukaryota</taxon>
        <taxon>Metazoa</taxon>
        <taxon>Chordata</taxon>
        <taxon>Craniata</taxon>
        <taxon>Vertebrata</taxon>
        <taxon>Euteleostomi</taxon>
        <taxon>Amphibia</taxon>
        <taxon>Batrachia</taxon>
        <taxon>Caudata</taxon>
        <taxon>Salamandroidea</taxon>
        <taxon>Salamandridae</taxon>
        <taxon>Pleurodelinae</taxon>
        <taxon>Pleurodeles</taxon>
    </lineage>
</organism>
<feature type="compositionally biased region" description="Basic and acidic residues" evidence="1">
    <location>
        <begin position="72"/>
        <end position="83"/>
    </location>
</feature>
<evidence type="ECO:0000256" key="1">
    <source>
        <dbReference type="SAM" id="MobiDB-lite"/>
    </source>
</evidence>
<dbReference type="AlphaFoldDB" id="A0AAV7TVW4"/>
<evidence type="ECO:0000313" key="3">
    <source>
        <dbReference type="Proteomes" id="UP001066276"/>
    </source>
</evidence>
<evidence type="ECO:0000313" key="2">
    <source>
        <dbReference type="EMBL" id="KAJ1180768.1"/>
    </source>
</evidence>